<dbReference type="EMBL" id="LT598488">
    <property type="protein sequence ID" value="SCW02007.1"/>
    <property type="molecule type" value="Genomic_DNA"/>
</dbReference>
<protein>
    <submittedName>
        <fullName evidence="1">LAFE_0E12090g1_1</fullName>
    </submittedName>
</protein>
<dbReference type="OrthoDB" id="4031801at2759"/>
<gene>
    <name evidence="1" type="ORF">LAFE_0E12090G</name>
</gene>
<dbReference type="AlphaFoldDB" id="A0A1G4MDS9"/>
<accession>A0A1G4MDS9</accession>
<evidence type="ECO:0000313" key="2">
    <source>
        <dbReference type="Proteomes" id="UP000190831"/>
    </source>
</evidence>
<proteinExistence type="predicted"/>
<reference evidence="2" key="1">
    <citation type="submission" date="2016-03" db="EMBL/GenBank/DDBJ databases">
        <authorList>
            <person name="Devillers H."/>
        </authorList>
    </citation>
    <scope>NUCLEOTIDE SEQUENCE [LARGE SCALE GENOMIC DNA]</scope>
</reference>
<dbReference type="Proteomes" id="UP000190831">
    <property type="component" value="Chromosome E"/>
</dbReference>
<evidence type="ECO:0000313" key="1">
    <source>
        <dbReference type="EMBL" id="SCW02007.1"/>
    </source>
</evidence>
<name>A0A1G4MDS9_LACFM</name>
<sequence length="466" mass="53262">MFETSPNAFFPDIIMQPALDSDYDLEVCRLDETSSQPLFDALDNSDSLQNFDEPIPNDPVLLDAAWNFSSPKRFDGSPSTRIESDQWSVEDILASYVPETPSIWTNNPVEGDDDQQEAVVSPGTSESSPLCYLENLDTSSSLMHPIVHGSTPCSNPDISGEALHEPGKHLQVKKKRTRVSASAKKAAFLKLVSELQLRHTRRKQPLGILLRKNVAKELDIDVKDKPIVLSFRGYSLECAIAYLVNQSRQFQRNGSFRTIWRYKRKQEGPKIILELALSNSKELSDSETFQFSVVSRYLPYGCFGKPTYTIKRKPNKVQEELDREIEAKGQETHCWRHFVTSFEYFKLVTFMLGKTYDFTLNDNQTGETRGSDGKVISAEKRHDMRTRSHAKIYFEGKTVKSANELIRDEDNELRKPFIVGTFHQIMGYTHKKPFGSDSSLSVMEFKYLPDALQKEINFHIYQIIQD</sequence>
<keyword evidence="2" id="KW-1185">Reference proteome</keyword>
<organism evidence="1 2">
    <name type="scientific">Lachancea fermentati</name>
    <name type="common">Zygosaccharomyces fermentati</name>
    <dbReference type="NCBI Taxonomy" id="4955"/>
    <lineage>
        <taxon>Eukaryota</taxon>
        <taxon>Fungi</taxon>
        <taxon>Dikarya</taxon>
        <taxon>Ascomycota</taxon>
        <taxon>Saccharomycotina</taxon>
        <taxon>Saccharomycetes</taxon>
        <taxon>Saccharomycetales</taxon>
        <taxon>Saccharomycetaceae</taxon>
        <taxon>Lachancea</taxon>
    </lineage>
</organism>